<sequence>MVVLLDDFDVIIGMEFLLLANAMDSVRSAEKKDSLMSAMQVKAGLRHGEQTYLAALTEEFKDVFPPELPKKLPHGELSIMLLNWSLAHDHLHRPLIQDGPMRMCVDYRSLNKVTIKNKYPIPNAIDLFDKLTKAKYYTKIDLRSEYWQVRVARGDEPKTTCVTRYGSFEFLVMPFGLTNAPATFCNLMNDVFGPPREDSDGPRKGTSSDGLGIPSKMADLHSFLGLVNYNRRFIKGYSKIVNPLKNLLRKDQKWEWTFACDDAFRSLKHAISSQPVLKLP</sequence>
<dbReference type="InterPro" id="IPR053134">
    <property type="entry name" value="RNA-dir_DNA_polymerase"/>
</dbReference>
<dbReference type="GO" id="GO:0003964">
    <property type="term" value="F:RNA-directed DNA polymerase activity"/>
    <property type="evidence" value="ECO:0007669"/>
    <property type="project" value="UniProtKB-KW"/>
</dbReference>
<organism evidence="2">
    <name type="scientific">Sesamum angustifolium</name>
    <dbReference type="NCBI Taxonomy" id="2727405"/>
    <lineage>
        <taxon>Eukaryota</taxon>
        <taxon>Viridiplantae</taxon>
        <taxon>Streptophyta</taxon>
        <taxon>Embryophyta</taxon>
        <taxon>Tracheophyta</taxon>
        <taxon>Spermatophyta</taxon>
        <taxon>Magnoliopsida</taxon>
        <taxon>eudicotyledons</taxon>
        <taxon>Gunneridae</taxon>
        <taxon>Pentapetalae</taxon>
        <taxon>asterids</taxon>
        <taxon>lamiids</taxon>
        <taxon>Lamiales</taxon>
        <taxon>Pedaliaceae</taxon>
        <taxon>Sesamum</taxon>
    </lineage>
</organism>
<dbReference type="PANTHER" id="PTHR24559">
    <property type="entry name" value="TRANSPOSON TY3-I GAG-POL POLYPROTEIN"/>
    <property type="match status" value="1"/>
</dbReference>
<dbReference type="EMBL" id="JACGWK010000301">
    <property type="protein sequence ID" value="KAL0302209.1"/>
    <property type="molecule type" value="Genomic_DNA"/>
</dbReference>
<keyword evidence="2" id="KW-0808">Transferase</keyword>
<keyword evidence="2" id="KW-0695">RNA-directed DNA polymerase</keyword>
<dbReference type="InterPro" id="IPR043128">
    <property type="entry name" value="Rev_trsase/Diguanyl_cyclase"/>
</dbReference>
<dbReference type="AlphaFoldDB" id="A0AAW2K6F0"/>
<dbReference type="Gene3D" id="3.10.10.10">
    <property type="entry name" value="HIV Type 1 Reverse Transcriptase, subunit A, domain 1"/>
    <property type="match status" value="1"/>
</dbReference>
<dbReference type="InterPro" id="IPR043502">
    <property type="entry name" value="DNA/RNA_pol_sf"/>
</dbReference>
<name>A0AAW2K6F0_9LAMI</name>
<dbReference type="InterPro" id="IPR000477">
    <property type="entry name" value="RT_dom"/>
</dbReference>
<dbReference type="Pfam" id="PF00078">
    <property type="entry name" value="RVT_1"/>
    <property type="match status" value="1"/>
</dbReference>
<comment type="caution">
    <text evidence="2">The sequence shown here is derived from an EMBL/GenBank/DDBJ whole genome shotgun (WGS) entry which is preliminary data.</text>
</comment>
<dbReference type="Gene3D" id="3.30.70.270">
    <property type="match status" value="2"/>
</dbReference>
<reference evidence="2" key="1">
    <citation type="submission" date="2020-06" db="EMBL/GenBank/DDBJ databases">
        <authorList>
            <person name="Li T."/>
            <person name="Hu X."/>
            <person name="Zhang T."/>
            <person name="Song X."/>
            <person name="Zhang H."/>
            <person name="Dai N."/>
            <person name="Sheng W."/>
            <person name="Hou X."/>
            <person name="Wei L."/>
        </authorList>
    </citation>
    <scope>NUCLEOTIDE SEQUENCE</scope>
    <source>
        <strain evidence="2">G01</strain>
        <tissue evidence="2">Leaf</tissue>
    </source>
</reference>
<feature type="domain" description="Reverse transcriptase" evidence="1">
    <location>
        <begin position="99"/>
        <end position="197"/>
    </location>
</feature>
<accession>A0AAW2K6F0</accession>
<evidence type="ECO:0000259" key="1">
    <source>
        <dbReference type="Pfam" id="PF00078"/>
    </source>
</evidence>
<gene>
    <name evidence="2" type="ORF">Sangu_3114700</name>
</gene>
<dbReference type="PANTHER" id="PTHR24559:SF436">
    <property type="entry name" value="RNA-DIRECTED DNA POLYMERASE HOMOLOG"/>
    <property type="match status" value="1"/>
</dbReference>
<dbReference type="FunFam" id="3.30.70.270:FF:000063">
    <property type="entry name" value="Zinc knuckle domaincontaining protein"/>
    <property type="match status" value="1"/>
</dbReference>
<protein>
    <submittedName>
        <fullName evidence="2">RNA-directed DNA polymerase</fullName>
    </submittedName>
</protein>
<evidence type="ECO:0000313" key="2">
    <source>
        <dbReference type="EMBL" id="KAL0302209.1"/>
    </source>
</evidence>
<keyword evidence="2" id="KW-0548">Nucleotidyltransferase</keyword>
<proteinExistence type="predicted"/>
<dbReference type="CDD" id="cd01647">
    <property type="entry name" value="RT_LTR"/>
    <property type="match status" value="1"/>
</dbReference>
<dbReference type="SUPFAM" id="SSF56672">
    <property type="entry name" value="DNA/RNA polymerases"/>
    <property type="match status" value="1"/>
</dbReference>
<reference evidence="2" key="2">
    <citation type="journal article" date="2024" name="Plant">
        <title>Genomic evolution and insights into agronomic trait innovations of Sesamum species.</title>
        <authorList>
            <person name="Miao H."/>
            <person name="Wang L."/>
            <person name="Qu L."/>
            <person name="Liu H."/>
            <person name="Sun Y."/>
            <person name="Le M."/>
            <person name="Wang Q."/>
            <person name="Wei S."/>
            <person name="Zheng Y."/>
            <person name="Lin W."/>
            <person name="Duan Y."/>
            <person name="Cao H."/>
            <person name="Xiong S."/>
            <person name="Wang X."/>
            <person name="Wei L."/>
            <person name="Li C."/>
            <person name="Ma Q."/>
            <person name="Ju M."/>
            <person name="Zhao R."/>
            <person name="Li G."/>
            <person name="Mu C."/>
            <person name="Tian Q."/>
            <person name="Mei H."/>
            <person name="Zhang T."/>
            <person name="Gao T."/>
            <person name="Zhang H."/>
        </authorList>
    </citation>
    <scope>NUCLEOTIDE SEQUENCE</scope>
    <source>
        <strain evidence="2">G01</strain>
    </source>
</reference>